<evidence type="ECO:0000256" key="3">
    <source>
        <dbReference type="ARBA" id="ARBA00022448"/>
    </source>
</evidence>
<evidence type="ECO:0000256" key="11">
    <source>
        <dbReference type="ARBA" id="ARBA00023303"/>
    </source>
</evidence>
<evidence type="ECO:0000313" key="17">
    <source>
        <dbReference type="EMBL" id="KAK7101275.1"/>
    </source>
</evidence>
<dbReference type="GO" id="GO:0005886">
    <property type="term" value="C:plasma membrane"/>
    <property type="evidence" value="ECO:0007669"/>
    <property type="project" value="UniProtKB-SubCell"/>
</dbReference>
<evidence type="ECO:0000256" key="10">
    <source>
        <dbReference type="ARBA" id="ARBA00023157"/>
    </source>
</evidence>
<evidence type="ECO:0000313" key="18">
    <source>
        <dbReference type="Proteomes" id="UP001374579"/>
    </source>
</evidence>
<evidence type="ECO:0000259" key="15">
    <source>
        <dbReference type="Pfam" id="PF08016"/>
    </source>
</evidence>
<evidence type="ECO:0000256" key="13">
    <source>
        <dbReference type="SAM" id="MobiDB-lite"/>
    </source>
</evidence>
<evidence type="ECO:0000256" key="5">
    <source>
        <dbReference type="ARBA" id="ARBA00022692"/>
    </source>
</evidence>
<protein>
    <recommendedName>
        <fullName evidence="19">Polycystin cation channel PKD1/PKD2 domain-containing protein</fullName>
    </recommendedName>
</protein>
<evidence type="ECO:0000256" key="9">
    <source>
        <dbReference type="ARBA" id="ARBA00023136"/>
    </source>
</evidence>
<organism evidence="17 18">
    <name type="scientific">Littorina saxatilis</name>
    <dbReference type="NCBI Taxonomy" id="31220"/>
    <lineage>
        <taxon>Eukaryota</taxon>
        <taxon>Metazoa</taxon>
        <taxon>Spiralia</taxon>
        <taxon>Lophotrochozoa</taxon>
        <taxon>Mollusca</taxon>
        <taxon>Gastropoda</taxon>
        <taxon>Caenogastropoda</taxon>
        <taxon>Littorinimorpha</taxon>
        <taxon>Littorinoidea</taxon>
        <taxon>Littorinidae</taxon>
        <taxon>Littorina</taxon>
    </lineage>
</organism>
<evidence type="ECO:0000256" key="14">
    <source>
        <dbReference type="SAM" id="Phobius"/>
    </source>
</evidence>
<dbReference type="EMBL" id="JBAMIC010000011">
    <property type="protein sequence ID" value="KAK7101275.1"/>
    <property type="molecule type" value="Genomic_DNA"/>
</dbReference>
<feature type="transmembrane region" description="Helical" evidence="14">
    <location>
        <begin position="419"/>
        <end position="437"/>
    </location>
</feature>
<gene>
    <name evidence="17" type="ORF">V1264_024077</name>
</gene>
<evidence type="ECO:0008006" key="19">
    <source>
        <dbReference type="Google" id="ProtNLM"/>
    </source>
</evidence>
<evidence type="ECO:0000256" key="7">
    <source>
        <dbReference type="ARBA" id="ARBA00022989"/>
    </source>
</evidence>
<keyword evidence="18" id="KW-1185">Reference proteome</keyword>
<keyword evidence="4" id="KW-1003">Cell membrane</keyword>
<proteinExistence type="predicted"/>
<feature type="transmembrane region" description="Helical" evidence="14">
    <location>
        <begin position="495"/>
        <end position="517"/>
    </location>
</feature>
<dbReference type="GO" id="GO:0005765">
    <property type="term" value="C:lysosomal membrane"/>
    <property type="evidence" value="ECO:0007669"/>
    <property type="project" value="TreeGrafter"/>
</dbReference>
<feature type="domain" description="Polycystin cation channel PKD1/PKD2" evidence="15">
    <location>
        <begin position="454"/>
        <end position="590"/>
    </location>
</feature>
<evidence type="ECO:0000256" key="1">
    <source>
        <dbReference type="ARBA" id="ARBA00004337"/>
    </source>
</evidence>
<keyword evidence="11" id="KW-0407">Ion channel</keyword>
<feature type="compositionally biased region" description="Pro residues" evidence="13">
    <location>
        <begin position="49"/>
        <end position="63"/>
    </location>
</feature>
<keyword evidence="7 14" id="KW-1133">Transmembrane helix</keyword>
<keyword evidence="10" id="KW-1015">Disulfide bond</keyword>
<keyword evidence="5 14" id="KW-0812">Transmembrane</keyword>
<dbReference type="InterPro" id="IPR039031">
    <property type="entry name" value="Mucolipin"/>
</dbReference>
<feature type="transmembrane region" description="Helical" evidence="14">
    <location>
        <begin position="563"/>
        <end position="584"/>
    </location>
</feature>
<evidence type="ECO:0000256" key="2">
    <source>
        <dbReference type="ARBA" id="ARBA00004651"/>
    </source>
</evidence>
<evidence type="ECO:0000256" key="6">
    <source>
        <dbReference type="ARBA" id="ARBA00022753"/>
    </source>
</evidence>
<accession>A0AAN9BD69</accession>
<evidence type="ECO:0000256" key="4">
    <source>
        <dbReference type="ARBA" id="ARBA00022475"/>
    </source>
</evidence>
<dbReference type="Pfam" id="PF21381">
    <property type="entry name" value="MCLN_ECD"/>
    <property type="match status" value="1"/>
</dbReference>
<feature type="transmembrane region" description="Helical" evidence="14">
    <location>
        <begin position="374"/>
        <end position="398"/>
    </location>
</feature>
<feature type="domain" description="Mucolipin extracytosolic" evidence="16">
    <location>
        <begin position="160"/>
        <end position="348"/>
    </location>
</feature>
<name>A0AAN9BD69_9CAEN</name>
<evidence type="ECO:0000256" key="12">
    <source>
        <dbReference type="ARBA" id="ARBA00036634"/>
    </source>
</evidence>
<comment type="catalytic activity">
    <reaction evidence="12">
        <text>Ca(2+)(in) = Ca(2+)(out)</text>
        <dbReference type="Rhea" id="RHEA:29671"/>
        <dbReference type="ChEBI" id="CHEBI:29108"/>
    </reaction>
</comment>
<sequence length="646" mass="73935">MAGNRASAGMWLKLQTAVRTDIPRPRHNINNSDDHHHNSDAEQGEAHPVSPPPHPPAPSPQHPTTPDIEDGASSQVRTDGQCADGSRTDTSHPEGNDGTRSSSDALKKLQRRVRIFFMDPWSKFKARQGRYFPAKLIVQIIKIGLITAQMVQFGKQRSEIVEFFDRTETALDHLLLKGWDASYETMPYPPATGEFAVYTVDDLLDHLEYTWKQYYNLSNSSLATMNPVIDKTTGKPFPIRLCNSFNNYTDFHNGTYMVWPGEENYCRELVPMEKPDEYNMRTFLQNITFSKLLSLKLSFTFTTFHLNLAETHYGPTCFTVNATILYTNLKRSGQLQISLVTHNRERECTGRILSDAVKEEEEAVIRKNLALDSFVIIFCVASFLLCVRSFVLAVKLLWEVEGNLKKKLGYSDRMQFFNLWYILIMVNDIFTISAASVKIQLGTRAISSSSENYNACSILLGLGGLMAWIGCLRYLEFFRGYGVLILTLKSAFPNVLRFMICAFVMYLGFLFCGWLVLGPYHLKFRELYTTSESLYSLINGDDMFVTFTATMTEDQAVWLFSRVYLYTFISLYIFCVLSLFISVFTDTYETLKNHFKEGFPKTDLHRFLEQAVDDNDDLRDISSCCKRCKCKCKDQSDEPTEQQTRV</sequence>
<feature type="compositionally biased region" description="Basic and acidic residues" evidence="13">
    <location>
        <begin position="86"/>
        <end position="97"/>
    </location>
</feature>
<feature type="region of interest" description="Disordered" evidence="13">
    <location>
        <begin position="17"/>
        <end position="105"/>
    </location>
</feature>
<evidence type="ECO:0000259" key="16">
    <source>
        <dbReference type="Pfam" id="PF21381"/>
    </source>
</evidence>
<dbReference type="GO" id="GO:0010008">
    <property type="term" value="C:endosome membrane"/>
    <property type="evidence" value="ECO:0007669"/>
    <property type="project" value="UniProtKB-SubCell"/>
</dbReference>
<comment type="caution">
    <text evidence="17">The sequence shown here is derived from an EMBL/GenBank/DDBJ whole genome shotgun (WGS) entry which is preliminary data.</text>
</comment>
<keyword evidence="6" id="KW-0967">Endosome</keyword>
<evidence type="ECO:0000256" key="8">
    <source>
        <dbReference type="ARBA" id="ARBA00023065"/>
    </source>
</evidence>
<dbReference type="PANTHER" id="PTHR12127">
    <property type="entry name" value="MUCOLIPIN"/>
    <property type="match status" value="1"/>
</dbReference>
<reference evidence="17 18" key="1">
    <citation type="submission" date="2024-02" db="EMBL/GenBank/DDBJ databases">
        <title>Chromosome-scale genome assembly of the rough periwinkle Littorina saxatilis.</title>
        <authorList>
            <person name="De Jode A."/>
            <person name="Faria R."/>
            <person name="Formenti G."/>
            <person name="Sims Y."/>
            <person name="Smith T.P."/>
            <person name="Tracey A."/>
            <person name="Wood J.M.D."/>
            <person name="Zagrodzka Z.B."/>
            <person name="Johannesson K."/>
            <person name="Butlin R.K."/>
            <person name="Leder E.H."/>
        </authorList>
    </citation>
    <scope>NUCLEOTIDE SEQUENCE [LARGE SCALE GENOMIC DNA]</scope>
    <source>
        <strain evidence="17">Snail1</strain>
        <tissue evidence="17">Muscle</tissue>
    </source>
</reference>
<dbReference type="Gene3D" id="1.10.287.70">
    <property type="match status" value="1"/>
</dbReference>
<keyword evidence="3" id="KW-0813">Transport</keyword>
<dbReference type="Proteomes" id="UP001374579">
    <property type="component" value="Unassembled WGS sequence"/>
</dbReference>
<dbReference type="GO" id="GO:0072345">
    <property type="term" value="F:NAADP-sensitive calcium-release channel activity"/>
    <property type="evidence" value="ECO:0007669"/>
    <property type="project" value="TreeGrafter"/>
</dbReference>
<dbReference type="FunFam" id="1.10.287.70:FF:000033">
    <property type="entry name" value="Mucolipin 1"/>
    <property type="match status" value="1"/>
</dbReference>
<keyword evidence="8" id="KW-0406">Ion transport</keyword>
<feature type="transmembrane region" description="Helical" evidence="14">
    <location>
        <begin position="457"/>
        <end position="475"/>
    </location>
</feature>
<comment type="subcellular location">
    <subcellularLocation>
        <location evidence="2">Cell membrane</location>
        <topology evidence="2">Multi-pass membrane protein</topology>
    </subcellularLocation>
    <subcellularLocation>
        <location evidence="1">Endosome membrane</location>
        <topology evidence="1">Multi-pass membrane protein</topology>
    </subcellularLocation>
</comment>
<dbReference type="Pfam" id="PF08016">
    <property type="entry name" value="PKD_channel"/>
    <property type="match status" value="1"/>
</dbReference>
<dbReference type="PANTHER" id="PTHR12127:SF7">
    <property type="entry name" value="SD02261P"/>
    <property type="match status" value="1"/>
</dbReference>
<dbReference type="InterPro" id="IPR013122">
    <property type="entry name" value="PKD1_2_channel"/>
</dbReference>
<dbReference type="AlphaFoldDB" id="A0AAN9BD69"/>
<dbReference type="CDD" id="cd21050">
    <property type="entry name" value="ELD_TRPML"/>
    <property type="match status" value="1"/>
</dbReference>
<keyword evidence="9 14" id="KW-0472">Membrane</keyword>
<dbReference type="InterPro" id="IPR049134">
    <property type="entry name" value="MCLN_ECD"/>
</dbReference>